<evidence type="ECO:0000313" key="5">
    <source>
        <dbReference type="EMBL" id="THH03873.1"/>
    </source>
</evidence>
<evidence type="ECO:0000256" key="2">
    <source>
        <dbReference type="ARBA" id="ARBA00004613"/>
    </source>
</evidence>
<dbReference type="GO" id="GO:0005576">
    <property type="term" value="C:extracellular region"/>
    <property type="evidence" value="ECO:0007669"/>
    <property type="project" value="UniProtKB-SubCell"/>
</dbReference>
<feature type="domain" description="Crinkler effector protein N-terminal" evidence="4">
    <location>
        <begin position="6"/>
        <end position="115"/>
    </location>
</feature>
<dbReference type="AlphaFoldDB" id="A0A4V3XBZ5"/>
<dbReference type="OrthoDB" id="3250441at2759"/>
<organism evidence="5 6">
    <name type="scientific">Phellinidium pouzarii</name>
    <dbReference type="NCBI Taxonomy" id="167371"/>
    <lineage>
        <taxon>Eukaryota</taxon>
        <taxon>Fungi</taxon>
        <taxon>Dikarya</taxon>
        <taxon>Basidiomycota</taxon>
        <taxon>Agaricomycotina</taxon>
        <taxon>Agaricomycetes</taxon>
        <taxon>Hymenochaetales</taxon>
        <taxon>Hymenochaetaceae</taxon>
        <taxon>Phellinidium</taxon>
    </lineage>
</organism>
<evidence type="ECO:0000256" key="3">
    <source>
        <dbReference type="ARBA" id="ARBA00022525"/>
    </source>
</evidence>
<comment type="caution">
    <text evidence="5">The sequence shown here is derived from an EMBL/GenBank/DDBJ whole genome shotgun (WGS) entry which is preliminary data.</text>
</comment>
<keyword evidence="6" id="KW-1185">Reference proteome</keyword>
<dbReference type="InterPro" id="IPR011009">
    <property type="entry name" value="Kinase-like_dom_sf"/>
</dbReference>
<proteinExistence type="predicted"/>
<dbReference type="Gene3D" id="3.30.200.20">
    <property type="entry name" value="Phosphorylase Kinase, domain 1"/>
    <property type="match status" value="1"/>
</dbReference>
<protein>
    <recommendedName>
        <fullName evidence="4">Crinkler effector protein N-terminal domain-containing protein</fullName>
    </recommendedName>
</protein>
<dbReference type="Gene3D" id="1.10.510.10">
    <property type="entry name" value="Transferase(Phosphotransferase) domain 1"/>
    <property type="match status" value="1"/>
</dbReference>
<sequence>MSGEILRLFCFVYHDGDEPSISRLFSVEIANTESVGTLKDEIKAKLQPTFAHIHACDMRLWKVEIPAENAKTFKENFRTYINDSHDPEDDMSLTEKLSDIFSERPPKKTLSIIVKLPSELEEMSESPDMSLSSCPEIFRGPPVTIYNEELAVLADELCNLDSIETTEAELIHSHQLLQRSVDFHKDEAARVNEMSHIIGLLLGNKIERDFKLSGDEKADGCIVQNIDEWAIAPLGYIEYKVEPRRGGDPGCLIQYAKHSAKYMKLGYSSCIPCVLFSIMGPCLCIMGAVTVEGDVIVQPFTDYVYLGEGPDYEERVVRVARIFHVTAKAINNLKVYYGNVIPCDRANCVPCMPFPILKDGTILPGLRFISKRKSSGLSPVFRGEMNGVDVFVKFAHNYCEAAHKLLAGHGLAPKLHWCVRIRGGFWMVVMDYVVGKDAYDYFHKKKLSAPALAEVRRAIELLHNDDFVFGDLRRSNIMVIKGGRGGLLVDFDWCGKAGEVRYPAFLNDDVMWAPDVVRGGLIKKEHDMFRMRRLESGF</sequence>
<keyword evidence="3" id="KW-0964">Secreted</keyword>
<dbReference type="GO" id="GO:0043657">
    <property type="term" value="C:host cell"/>
    <property type="evidence" value="ECO:0007669"/>
    <property type="project" value="UniProtKB-SubCell"/>
</dbReference>
<reference evidence="5 6" key="1">
    <citation type="submission" date="2019-02" db="EMBL/GenBank/DDBJ databases">
        <title>Genome sequencing of the rare red list fungi Phellinidium pouzarii.</title>
        <authorList>
            <person name="Buettner E."/>
            <person name="Kellner H."/>
        </authorList>
    </citation>
    <scope>NUCLEOTIDE SEQUENCE [LARGE SCALE GENOMIC DNA]</scope>
    <source>
        <strain evidence="5 6">DSM 108285</strain>
    </source>
</reference>
<dbReference type="Proteomes" id="UP000308199">
    <property type="component" value="Unassembled WGS sequence"/>
</dbReference>
<accession>A0A4V3XBZ5</accession>
<evidence type="ECO:0000256" key="1">
    <source>
        <dbReference type="ARBA" id="ARBA00004340"/>
    </source>
</evidence>
<gene>
    <name evidence="5" type="ORF">EW145_g5938</name>
</gene>
<comment type="subcellular location">
    <subcellularLocation>
        <location evidence="1">Host cell</location>
    </subcellularLocation>
    <subcellularLocation>
        <location evidence="2">Secreted</location>
    </subcellularLocation>
</comment>
<evidence type="ECO:0000259" key="4">
    <source>
        <dbReference type="Pfam" id="PF20147"/>
    </source>
</evidence>
<dbReference type="SUPFAM" id="SSF56112">
    <property type="entry name" value="Protein kinase-like (PK-like)"/>
    <property type="match status" value="1"/>
</dbReference>
<dbReference type="Pfam" id="PF20147">
    <property type="entry name" value="Crinkler"/>
    <property type="match status" value="1"/>
</dbReference>
<dbReference type="EMBL" id="SGPK01000401">
    <property type="protein sequence ID" value="THH03873.1"/>
    <property type="molecule type" value="Genomic_DNA"/>
</dbReference>
<evidence type="ECO:0000313" key="6">
    <source>
        <dbReference type="Proteomes" id="UP000308199"/>
    </source>
</evidence>
<dbReference type="InterPro" id="IPR045379">
    <property type="entry name" value="Crinkler_N"/>
</dbReference>
<name>A0A4V3XBZ5_9AGAM</name>